<feature type="region of interest" description="Disordered" evidence="1">
    <location>
        <begin position="72"/>
        <end position="104"/>
    </location>
</feature>
<comment type="caution">
    <text evidence="2">The sequence shown here is derived from an EMBL/GenBank/DDBJ whole genome shotgun (WGS) entry which is preliminary data.</text>
</comment>
<evidence type="ECO:0000313" key="2">
    <source>
        <dbReference type="EMBL" id="GAA3826709.1"/>
    </source>
</evidence>
<sequence length="104" mass="11580">MKGSVQQQARAHTRRVELQRVGQYEPNPHQPNPPRQETREGLLVHVPKTLPDLNPTAASTLLNILEDLAAQNEQPANRTRKRVTDPTANAYAPQADGVKITKTE</sequence>
<accession>A0ABP7ITQ7</accession>
<gene>
    <name evidence="2" type="ORF">GCM10022380_51730</name>
</gene>
<organism evidence="2 3">
    <name type="scientific">Amycolatopsis tucumanensis</name>
    <dbReference type="NCBI Taxonomy" id="401106"/>
    <lineage>
        <taxon>Bacteria</taxon>
        <taxon>Bacillati</taxon>
        <taxon>Actinomycetota</taxon>
        <taxon>Actinomycetes</taxon>
        <taxon>Pseudonocardiales</taxon>
        <taxon>Pseudonocardiaceae</taxon>
        <taxon>Amycolatopsis</taxon>
    </lineage>
</organism>
<feature type="compositionally biased region" description="Polar residues" evidence="1">
    <location>
        <begin position="1"/>
        <end position="10"/>
    </location>
</feature>
<dbReference type="Proteomes" id="UP001501624">
    <property type="component" value="Unassembled WGS sequence"/>
</dbReference>
<dbReference type="EMBL" id="BAABCM010000007">
    <property type="protein sequence ID" value="GAA3826709.1"/>
    <property type="molecule type" value="Genomic_DNA"/>
</dbReference>
<evidence type="ECO:0000313" key="3">
    <source>
        <dbReference type="Proteomes" id="UP001501624"/>
    </source>
</evidence>
<reference evidence="3" key="1">
    <citation type="journal article" date="2019" name="Int. J. Syst. Evol. Microbiol.">
        <title>The Global Catalogue of Microorganisms (GCM) 10K type strain sequencing project: providing services to taxonomists for standard genome sequencing and annotation.</title>
        <authorList>
            <consortium name="The Broad Institute Genomics Platform"/>
            <consortium name="The Broad Institute Genome Sequencing Center for Infectious Disease"/>
            <person name="Wu L."/>
            <person name="Ma J."/>
        </authorList>
    </citation>
    <scope>NUCLEOTIDE SEQUENCE [LARGE SCALE GENOMIC DNA]</scope>
    <source>
        <strain evidence="3">JCM 17017</strain>
    </source>
</reference>
<name>A0ABP7ITQ7_9PSEU</name>
<keyword evidence="3" id="KW-1185">Reference proteome</keyword>
<feature type="region of interest" description="Disordered" evidence="1">
    <location>
        <begin position="1"/>
        <end position="41"/>
    </location>
</feature>
<proteinExistence type="predicted"/>
<evidence type="ECO:0000256" key="1">
    <source>
        <dbReference type="SAM" id="MobiDB-lite"/>
    </source>
</evidence>
<protein>
    <submittedName>
        <fullName evidence="2">Uncharacterized protein</fullName>
    </submittedName>
</protein>